<evidence type="ECO:0000313" key="1">
    <source>
        <dbReference type="EMBL" id="KAH7965256.1"/>
    </source>
</evidence>
<organism evidence="1 2">
    <name type="scientific">Dermacentor silvarum</name>
    <name type="common">Tick</name>
    <dbReference type="NCBI Taxonomy" id="543639"/>
    <lineage>
        <taxon>Eukaryota</taxon>
        <taxon>Metazoa</taxon>
        <taxon>Ecdysozoa</taxon>
        <taxon>Arthropoda</taxon>
        <taxon>Chelicerata</taxon>
        <taxon>Arachnida</taxon>
        <taxon>Acari</taxon>
        <taxon>Parasitiformes</taxon>
        <taxon>Ixodida</taxon>
        <taxon>Ixodoidea</taxon>
        <taxon>Ixodidae</taxon>
        <taxon>Rhipicephalinae</taxon>
        <taxon>Dermacentor</taxon>
    </lineage>
</organism>
<dbReference type="Proteomes" id="UP000821865">
    <property type="component" value="Chromosome 2"/>
</dbReference>
<gene>
    <name evidence="1" type="ORF">HPB49_005415</name>
</gene>
<sequence length="85" mass="9915">MPSTIKDLDTPSQFFKLLCPIRVFKMVHEESLRYSIHWRPEKLLTVSIEELERFVGMAVYMIIQLPRTGDYWGSSTGHLKVADVM</sequence>
<keyword evidence="2" id="KW-1185">Reference proteome</keyword>
<dbReference type="EMBL" id="CM023471">
    <property type="protein sequence ID" value="KAH7965256.1"/>
    <property type="molecule type" value="Genomic_DNA"/>
</dbReference>
<name>A0ACB8DAZ2_DERSI</name>
<proteinExistence type="predicted"/>
<accession>A0ACB8DAZ2</accession>
<comment type="caution">
    <text evidence="1">The sequence shown here is derived from an EMBL/GenBank/DDBJ whole genome shotgun (WGS) entry which is preliminary data.</text>
</comment>
<protein>
    <submittedName>
        <fullName evidence="1">Uncharacterized protein</fullName>
    </submittedName>
</protein>
<evidence type="ECO:0000313" key="2">
    <source>
        <dbReference type="Proteomes" id="UP000821865"/>
    </source>
</evidence>
<reference evidence="1" key="1">
    <citation type="submission" date="2020-05" db="EMBL/GenBank/DDBJ databases">
        <title>Large-scale comparative analyses of tick genomes elucidate their genetic diversity and vector capacities.</title>
        <authorList>
            <person name="Jia N."/>
            <person name="Wang J."/>
            <person name="Shi W."/>
            <person name="Du L."/>
            <person name="Sun Y."/>
            <person name="Zhan W."/>
            <person name="Jiang J."/>
            <person name="Wang Q."/>
            <person name="Zhang B."/>
            <person name="Ji P."/>
            <person name="Sakyi L.B."/>
            <person name="Cui X."/>
            <person name="Yuan T."/>
            <person name="Jiang B."/>
            <person name="Yang W."/>
            <person name="Lam T.T.-Y."/>
            <person name="Chang Q."/>
            <person name="Ding S."/>
            <person name="Wang X."/>
            <person name="Zhu J."/>
            <person name="Ruan X."/>
            <person name="Zhao L."/>
            <person name="Wei J."/>
            <person name="Que T."/>
            <person name="Du C."/>
            <person name="Cheng J."/>
            <person name="Dai P."/>
            <person name="Han X."/>
            <person name="Huang E."/>
            <person name="Gao Y."/>
            <person name="Liu J."/>
            <person name="Shao H."/>
            <person name="Ye R."/>
            <person name="Li L."/>
            <person name="Wei W."/>
            <person name="Wang X."/>
            <person name="Wang C."/>
            <person name="Yang T."/>
            <person name="Huo Q."/>
            <person name="Li W."/>
            <person name="Guo W."/>
            <person name="Chen H."/>
            <person name="Zhou L."/>
            <person name="Ni X."/>
            <person name="Tian J."/>
            <person name="Zhou Y."/>
            <person name="Sheng Y."/>
            <person name="Liu T."/>
            <person name="Pan Y."/>
            <person name="Xia L."/>
            <person name="Li J."/>
            <person name="Zhao F."/>
            <person name="Cao W."/>
        </authorList>
    </citation>
    <scope>NUCLEOTIDE SEQUENCE</scope>
    <source>
        <strain evidence="1">Dsil-2018</strain>
    </source>
</reference>